<proteinExistence type="predicted"/>
<dbReference type="SUPFAM" id="SSF49695">
    <property type="entry name" value="gamma-Crystallin-like"/>
    <property type="match status" value="1"/>
</dbReference>
<dbReference type="InterPro" id="IPR011024">
    <property type="entry name" value="G_crystallin-like"/>
</dbReference>
<evidence type="ECO:0000313" key="3">
    <source>
        <dbReference type="Proteomes" id="UP001582793"/>
    </source>
</evidence>
<accession>A0ABV5D0M0</accession>
<evidence type="ECO:0000313" key="2">
    <source>
        <dbReference type="EMBL" id="MFB6397809.1"/>
    </source>
</evidence>
<protein>
    <submittedName>
        <fullName evidence="2">Peptidase inhibitor family I36 protein</fullName>
    </submittedName>
</protein>
<organism evidence="2 3">
    <name type="scientific">Polymorphospora lycopeni</name>
    <dbReference type="NCBI Taxonomy" id="3140240"/>
    <lineage>
        <taxon>Bacteria</taxon>
        <taxon>Bacillati</taxon>
        <taxon>Actinomycetota</taxon>
        <taxon>Actinomycetes</taxon>
        <taxon>Micromonosporales</taxon>
        <taxon>Micromonosporaceae</taxon>
        <taxon>Polymorphospora</taxon>
    </lineage>
</organism>
<reference evidence="2 3" key="1">
    <citation type="submission" date="2024-04" db="EMBL/GenBank/DDBJ databases">
        <title>Polymorphospora sp. isolated from Baiyangdian Lake in Xiong'an New Area.</title>
        <authorList>
            <person name="Zhang X."/>
            <person name="Liu J."/>
        </authorList>
    </citation>
    <scope>NUCLEOTIDE SEQUENCE [LARGE SCALE GENOMIC DNA]</scope>
    <source>
        <strain evidence="2 3">2-325</strain>
    </source>
</reference>
<dbReference type="Proteomes" id="UP001582793">
    <property type="component" value="Unassembled WGS sequence"/>
</dbReference>
<dbReference type="EMBL" id="JBCGDC010000170">
    <property type="protein sequence ID" value="MFB6397809.1"/>
    <property type="molecule type" value="Genomic_DNA"/>
</dbReference>
<gene>
    <name evidence="2" type="ORF">AAFH96_32660</name>
</gene>
<sequence length="195" mass="20919">MRTRTRLPVGVVVVVLCVIALATPASANPAKEAVRDTSFASFQGRMIDLSKSWEGAEVCAVVSRSDVRCYASREESIVALAPTTAINGGAQNTDGTVGLLSWNGCANGWLCIYEHASYGGRQLSFNDEYWHDLDEWGFKDQTSSWTNNQGGWVFGCSGSDSGTLGDGAGDNRTMTDCTEASNLGSYNDRTEDIHG</sequence>
<feature type="signal peptide" evidence="1">
    <location>
        <begin position="1"/>
        <end position="27"/>
    </location>
</feature>
<name>A0ABV5D0M0_9ACTN</name>
<evidence type="ECO:0000256" key="1">
    <source>
        <dbReference type="SAM" id="SignalP"/>
    </source>
</evidence>
<keyword evidence="3" id="KW-1185">Reference proteome</keyword>
<comment type="caution">
    <text evidence="2">The sequence shown here is derived from an EMBL/GenBank/DDBJ whole genome shotgun (WGS) entry which is preliminary data.</text>
</comment>
<keyword evidence="1" id="KW-0732">Signal</keyword>
<feature type="chain" id="PRO_5047419586" evidence="1">
    <location>
        <begin position="28"/>
        <end position="195"/>
    </location>
</feature>
<dbReference type="RefSeq" id="WP_375736768.1">
    <property type="nucleotide sequence ID" value="NZ_JBCGDC010000170.1"/>
</dbReference>
<dbReference type="Pfam" id="PF03995">
    <property type="entry name" value="Inhibitor_I36"/>
    <property type="match status" value="1"/>
</dbReference>
<dbReference type="Gene3D" id="2.60.20.10">
    <property type="entry name" value="Crystallins"/>
    <property type="match status" value="1"/>
</dbReference>